<protein>
    <submittedName>
        <fullName evidence="3">Porin</fullName>
    </submittedName>
</protein>
<evidence type="ECO:0000256" key="2">
    <source>
        <dbReference type="SAM" id="SignalP"/>
    </source>
</evidence>
<dbReference type="OrthoDB" id="9807854at2"/>
<keyword evidence="1" id="KW-0175">Coiled coil</keyword>
<feature type="signal peptide" evidence="2">
    <location>
        <begin position="1"/>
        <end position="31"/>
    </location>
</feature>
<feature type="coiled-coil region" evidence="1">
    <location>
        <begin position="27"/>
        <end position="61"/>
    </location>
</feature>
<proteinExistence type="predicted"/>
<dbReference type="Proteomes" id="UP000073923">
    <property type="component" value="Unassembled WGS sequence"/>
</dbReference>
<dbReference type="PATRIC" id="fig|172044.3.peg.963"/>
<dbReference type="InterPro" id="IPR023614">
    <property type="entry name" value="Porin_dom_sf"/>
</dbReference>
<dbReference type="InterPro" id="IPR010870">
    <property type="entry name" value="Porin_O/P"/>
</dbReference>
<accession>A0A147IVX3</accession>
<keyword evidence="2" id="KW-0732">Signal</keyword>
<sequence length="486" mass="53811">MSMAIKTIPQRAGTGIAAAMMLAICPIPAAAQTVQELQRQIDELKAQIKALTDAQKGATAAVPMAPVAASAPPVVAAAPVISSPAPTPAPQRVASAPKPVSSRTPWYERLRLRGYTQLRYNALLDSEDAPGINGSRLRSVHDASINDDGGFLLRRVRLVLQGDITDRLQLYFQHDFGAAVNNQSSTERRENFGQLRDVYADWFLDPERRLRLRFGQSKVPFGWENLQSSSNRLPLDRSDAINSGVPGERDVGVNVYYTPAPVQAIWDRLTKNKQKLFGNYGAFGLAVYNGQGTNRTERTDNLMKVAMATWPFALDGLGPLFRDQVLEVGGSAMFNRFRPELRSGGVSSVDYRDDRVAVHAILYPQPFGIQTEWTTGWGPQYDSASATIRSSRLGGGYVQLMANIGKTPVGRAIPYVRWQHYRGGWKANVDAPRLETDEWEVGTEIQLVEALELTIAYARMERREADSRRTGRATGDLIRTQLQFTY</sequence>
<dbReference type="AlphaFoldDB" id="A0A147IVX3"/>
<evidence type="ECO:0000313" key="3">
    <source>
        <dbReference type="EMBL" id="KTT99593.1"/>
    </source>
</evidence>
<dbReference type="Pfam" id="PF07396">
    <property type="entry name" value="Porin_O_P"/>
    <property type="match status" value="1"/>
</dbReference>
<gene>
    <name evidence="3" type="ORF">NS355_06110</name>
</gene>
<organism evidence="3 4">
    <name type="scientific">Sphingomonas yabuuchiae</name>
    <dbReference type="NCBI Taxonomy" id="172044"/>
    <lineage>
        <taxon>Bacteria</taxon>
        <taxon>Pseudomonadati</taxon>
        <taxon>Pseudomonadota</taxon>
        <taxon>Alphaproteobacteria</taxon>
        <taxon>Sphingomonadales</taxon>
        <taxon>Sphingomonadaceae</taxon>
        <taxon>Sphingomonas</taxon>
    </lineage>
</organism>
<evidence type="ECO:0000256" key="1">
    <source>
        <dbReference type="SAM" id="Coils"/>
    </source>
</evidence>
<feature type="chain" id="PRO_5007549064" evidence="2">
    <location>
        <begin position="32"/>
        <end position="486"/>
    </location>
</feature>
<evidence type="ECO:0000313" key="4">
    <source>
        <dbReference type="Proteomes" id="UP000073923"/>
    </source>
</evidence>
<dbReference type="Gene3D" id="2.40.160.10">
    <property type="entry name" value="Porin"/>
    <property type="match status" value="1"/>
</dbReference>
<name>A0A147IVX3_9SPHN</name>
<dbReference type="SUPFAM" id="SSF56935">
    <property type="entry name" value="Porins"/>
    <property type="match status" value="1"/>
</dbReference>
<dbReference type="EMBL" id="LDTF01000023">
    <property type="protein sequence ID" value="KTT99593.1"/>
    <property type="molecule type" value="Genomic_DNA"/>
</dbReference>
<reference evidence="3 4" key="1">
    <citation type="journal article" date="2016" name="Front. Microbiol.">
        <title>Genomic Resource of Rice Seed Associated Bacteria.</title>
        <authorList>
            <person name="Midha S."/>
            <person name="Bansal K."/>
            <person name="Sharma S."/>
            <person name="Kumar N."/>
            <person name="Patil P.P."/>
            <person name="Chaudhry V."/>
            <person name="Patil P.B."/>
        </authorList>
    </citation>
    <scope>NUCLEOTIDE SEQUENCE [LARGE SCALE GENOMIC DNA]</scope>
    <source>
        <strain evidence="3 4">NS355</strain>
    </source>
</reference>
<comment type="caution">
    <text evidence="3">The sequence shown here is derived from an EMBL/GenBank/DDBJ whole genome shotgun (WGS) entry which is preliminary data.</text>
</comment>